<dbReference type="CDD" id="cd12148">
    <property type="entry name" value="fungal_TF_MHR"/>
    <property type="match status" value="1"/>
</dbReference>
<dbReference type="GO" id="GO:0046872">
    <property type="term" value="F:metal ion binding"/>
    <property type="evidence" value="ECO:0007669"/>
    <property type="project" value="UniProtKB-KW"/>
</dbReference>
<gene>
    <name evidence="7" type="ORF">FNAPI_8715</name>
</gene>
<keyword evidence="5" id="KW-0539">Nucleus</keyword>
<evidence type="ECO:0000256" key="6">
    <source>
        <dbReference type="SAM" id="MobiDB-lite"/>
    </source>
</evidence>
<keyword evidence="2" id="KW-0862">Zinc</keyword>
<name>A0A8H5MZJ1_9HYPO</name>
<feature type="compositionally biased region" description="Low complexity" evidence="6">
    <location>
        <begin position="91"/>
        <end position="105"/>
    </location>
</feature>
<evidence type="ECO:0000256" key="3">
    <source>
        <dbReference type="ARBA" id="ARBA00023015"/>
    </source>
</evidence>
<evidence type="ECO:0000256" key="2">
    <source>
        <dbReference type="ARBA" id="ARBA00022833"/>
    </source>
</evidence>
<evidence type="ECO:0000256" key="5">
    <source>
        <dbReference type="ARBA" id="ARBA00023242"/>
    </source>
</evidence>
<dbReference type="PANTHER" id="PTHR47660:SF2">
    <property type="entry name" value="TRANSCRIPTION FACTOR WITH C2H2 AND ZN(2)-CYS(6) DNA BINDING DOMAIN (EUROFUNG)"/>
    <property type="match status" value="1"/>
</dbReference>
<comment type="caution">
    <text evidence="7">The sequence shown here is derived from an EMBL/GenBank/DDBJ whole genome shotgun (WGS) entry which is preliminary data.</text>
</comment>
<keyword evidence="8" id="KW-1185">Reference proteome</keyword>
<evidence type="ECO:0000256" key="1">
    <source>
        <dbReference type="ARBA" id="ARBA00022723"/>
    </source>
</evidence>
<feature type="region of interest" description="Disordered" evidence="6">
    <location>
        <begin position="61"/>
        <end position="110"/>
    </location>
</feature>
<dbReference type="AlphaFoldDB" id="A0A8H5MZJ1"/>
<evidence type="ECO:0000313" key="7">
    <source>
        <dbReference type="EMBL" id="KAF5546697.1"/>
    </source>
</evidence>
<keyword evidence="4" id="KW-0804">Transcription</keyword>
<dbReference type="PANTHER" id="PTHR47660">
    <property type="entry name" value="TRANSCRIPTION FACTOR WITH C2H2 AND ZN(2)-CYS(6) DNA BINDING DOMAIN (EUROFUNG)-RELATED-RELATED"/>
    <property type="match status" value="1"/>
</dbReference>
<keyword evidence="3" id="KW-0805">Transcription regulation</keyword>
<dbReference type="EMBL" id="JAAOAO010000342">
    <property type="protein sequence ID" value="KAF5546697.1"/>
    <property type="molecule type" value="Genomic_DNA"/>
</dbReference>
<feature type="compositionally biased region" description="Polar residues" evidence="6">
    <location>
        <begin position="125"/>
        <end position="138"/>
    </location>
</feature>
<protein>
    <submittedName>
        <fullName evidence="7">C2H2 type zinc finger domain-containing protein</fullName>
    </submittedName>
</protein>
<feature type="region of interest" description="Disordered" evidence="6">
    <location>
        <begin position="125"/>
        <end position="177"/>
    </location>
</feature>
<proteinExistence type="predicted"/>
<organism evidence="7 8">
    <name type="scientific">Fusarium napiforme</name>
    <dbReference type="NCBI Taxonomy" id="42672"/>
    <lineage>
        <taxon>Eukaryota</taxon>
        <taxon>Fungi</taxon>
        <taxon>Dikarya</taxon>
        <taxon>Ascomycota</taxon>
        <taxon>Pezizomycotina</taxon>
        <taxon>Sordariomycetes</taxon>
        <taxon>Hypocreomycetidae</taxon>
        <taxon>Hypocreales</taxon>
        <taxon>Nectriaceae</taxon>
        <taxon>Fusarium</taxon>
        <taxon>Fusarium fujikuroi species complex</taxon>
    </lineage>
</organism>
<reference evidence="7 8" key="1">
    <citation type="submission" date="2020-05" db="EMBL/GenBank/DDBJ databases">
        <title>Identification and distribution of gene clusters putatively required for synthesis of sphingolipid metabolism inhibitors in phylogenetically diverse species of the filamentous fungus Fusarium.</title>
        <authorList>
            <person name="Kim H.-S."/>
            <person name="Busman M."/>
            <person name="Brown D.W."/>
            <person name="Divon H."/>
            <person name="Uhlig S."/>
            <person name="Proctor R.H."/>
        </authorList>
    </citation>
    <scope>NUCLEOTIDE SEQUENCE [LARGE SCALE GENOMIC DNA]</scope>
    <source>
        <strain evidence="7 8">NRRL 25196</strain>
    </source>
</reference>
<dbReference type="Proteomes" id="UP000574317">
    <property type="component" value="Unassembled WGS sequence"/>
</dbReference>
<keyword evidence="1" id="KW-0479">Metal-binding</keyword>
<accession>A0A8H5MZJ1</accession>
<sequence>MSAHIQRCGLISAIFARSHMLEGKKYRTHAVYIASSPRCRPPHSDVLYRHYKNHGPEAMKKFSERSKAKKGHKQIGSPEGPLQNQHVDNASPDGSSSSHRSPNGSQGLPEGLSEWNIIVATTVQQPSPDVSNNSTGSWSHHESNAGVPAHNPGHVTPDQQECPEPEDNPPEMSVQTHHANPEQALMSSHVASNGVCAPLGIAMTIPPQQGPFLTGSTIPQPIGELHYPFSQAEETGAPMVLDGGSPFTLPQEDWWLSFSDFDMSTVPNVTTLDAPEMIADGSGNEIASVPPADDEVHSGINSHVDTRTPLSKQLPRLQHVWARRPSEATKPMANLWHALSTGKGLFGNLEESPISNSNNKVRRYRTLDNDTRQQVCNVFQSMLSPSNGEVSASLPAPESVEIAYEHYWIHQHNVAPVIHAPTFQAEKAPLDLVVTMCTIGFSVMGTPEFNRLVDRVYPNLLKRISELLQTVEGNGNVKLTDRLETMITVLLTLNLGAINSSRDGFTDIEPIYATIHARLLNRAQKDGLFAADKLPPSLTALISLPTEGKRWRAWGSVESVKRLILNLVQLDCWFTVFFATEPTLRIDAVYVMPVCDSELFEAGILERWCQMRPDFHQMAYPIVSASYSKTPAVARSYDMMYTLLMILQLRFSAASMVVERATQHGDTLPSSPPWRVFGRDIRTKCLVDLTVDLVRAAVPKDRNFELNSAVSWHALCLSLTANIRLLETAAGRSGPEAASQAIKEVSVWAQTPTARRAALHAAHIFYLLFKRRFCDPVKLHTIISLFQAALVLGFYICARKHPDTPQVFHVYDAINWADLGVFGLTDEPPDLPPEIMQLPEAQYIVQEQTIAFGDFIITSGITEARKCWLQFASLMIGLGRWKSRTFSRILHVMCDSLSEEESAAGGNDGENG</sequence>
<evidence type="ECO:0000256" key="4">
    <source>
        <dbReference type="ARBA" id="ARBA00023163"/>
    </source>
</evidence>
<evidence type="ECO:0000313" key="8">
    <source>
        <dbReference type="Proteomes" id="UP000574317"/>
    </source>
</evidence>